<keyword evidence="2" id="KW-0378">Hydrolase</keyword>
<keyword evidence="2" id="KW-0496">Mitochondrion</keyword>
<dbReference type="EC" id="3.6.3.14" evidence="2"/>
<keyword evidence="1" id="KW-1133">Transmembrane helix</keyword>
<geneLocation type="mitochondrion" evidence="2"/>
<evidence type="ECO:0000313" key="2">
    <source>
        <dbReference type="EMBL" id="AER54500.1"/>
    </source>
</evidence>
<sequence>MSQLDLSIYFNQFLPTLILIILFLYLMRGIIISFLRNKTILKKEVINSPLQSIYFNSKSSLIRDILNK</sequence>
<evidence type="ECO:0000256" key="1">
    <source>
        <dbReference type="SAM" id="Phobius"/>
    </source>
</evidence>
<dbReference type="GO" id="GO:0016787">
    <property type="term" value="F:hydrolase activity"/>
    <property type="evidence" value="ECO:0007669"/>
    <property type="project" value="UniProtKB-KW"/>
</dbReference>
<keyword evidence="1" id="KW-0472">Membrane</keyword>
<organism evidence="2">
    <name type="scientific">Ectopleura larynx</name>
    <dbReference type="NCBI Taxonomy" id="264052"/>
    <lineage>
        <taxon>Eukaryota</taxon>
        <taxon>Metazoa</taxon>
        <taxon>Cnidaria</taxon>
        <taxon>Hydrozoa</taxon>
        <taxon>Hydroidolina</taxon>
        <taxon>Anthoathecata</taxon>
        <taxon>Aplanulata</taxon>
        <taxon>Tubulariidae</taxon>
        <taxon>Ectopleura</taxon>
    </lineage>
</organism>
<feature type="transmembrane region" description="Helical" evidence="1">
    <location>
        <begin position="12"/>
        <end position="35"/>
    </location>
</feature>
<keyword evidence="1" id="KW-0812">Transmembrane</keyword>
<accession>G9ISH4</accession>
<dbReference type="AlphaFoldDB" id="G9ISH4"/>
<dbReference type="EMBL" id="JN700938">
    <property type="protein sequence ID" value="AER54500.1"/>
    <property type="molecule type" value="Genomic_DNA"/>
</dbReference>
<proteinExistence type="predicted"/>
<gene>
    <name evidence="2" type="primary">atp8</name>
</gene>
<name>G9ISH4_9CNID</name>
<protein>
    <submittedName>
        <fullName evidence="2">ATP synthase F0 subunit 8</fullName>
        <ecNumber evidence="2">3.6.3.14</ecNumber>
    </submittedName>
</protein>
<reference evidence="2" key="1">
    <citation type="journal article" date="2012" name="Genome Biol. Evol.">
        <title>Evolution of linear mitochondrial genomes in medusozoan cnidarians.</title>
        <authorList>
            <person name="Kayal E."/>
            <person name="Bentlage B."/>
            <person name="Collins A.G."/>
            <person name="Kayal M."/>
            <person name="Pirro S."/>
            <person name="Lavrov D.V."/>
        </authorList>
    </citation>
    <scope>NUCLEOTIDE SEQUENCE</scope>
</reference>